<evidence type="ECO:0000256" key="8">
    <source>
        <dbReference type="SAM" id="MobiDB-lite"/>
    </source>
</evidence>
<keyword evidence="5 7" id="KW-0326">Glycosidase</keyword>
<evidence type="ECO:0000256" key="3">
    <source>
        <dbReference type="ARBA" id="ARBA00022801"/>
    </source>
</evidence>
<dbReference type="Gene3D" id="3.20.20.80">
    <property type="entry name" value="Glycosidases"/>
    <property type="match status" value="1"/>
</dbReference>
<dbReference type="InterPro" id="IPR001956">
    <property type="entry name" value="CBM3"/>
</dbReference>
<evidence type="ECO:0000256" key="9">
    <source>
        <dbReference type="SAM" id="SignalP"/>
    </source>
</evidence>
<evidence type="ECO:0000256" key="5">
    <source>
        <dbReference type="ARBA" id="ARBA00023295"/>
    </source>
</evidence>
<dbReference type="PRINTS" id="PR00134">
    <property type="entry name" value="GLHYDRLASE10"/>
</dbReference>
<dbReference type="Pfam" id="PF00331">
    <property type="entry name" value="Glyco_hydro_10"/>
    <property type="match status" value="1"/>
</dbReference>
<evidence type="ECO:0000256" key="6">
    <source>
        <dbReference type="ARBA" id="ARBA00023326"/>
    </source>
</evidence>
<gene>
    <name evidence="11" type="ORF">SAMN04487772_107104</name>
</gene>
<feature type="chain" id="PRO_5038611711" description="Beta-xylanase" evidence="9">
    <location>
        <begin position="19"/>
        <end position="732"/>
    </location>
</feature>
<dbReference type="SUPFAM" id="SSF51445">
    <property type="entry name" value="(Trans)glycosidases"/>
    <property type="match status" value="1"/>
</dbReference>
<dbReference type="GO" id="GO:0030248">
    <property type="term" value="F:cellulose binding"/>
    <property type="evidence" value="ECO:0007669"/>
    <property type="project" value="InterPro"/>
</dbReference>
<evidence type="ECO:0000313" key="11">
    <source>
        <dbReference type="EMBL" id="SET05389.1"/>
    </source>
</evidence>
<comment type="similarity">
    <text evidence="1 7">Belongs to the glycosyl hydrolase 10 (cellulase F) family.</text>
</comment>
<dbReference type="OrthoDB" id="9809277at2"/>
<evidence type="ECO:0000313" key="12">
    <source>
        <dbReference type="Proteomes" id="UP000199800"/>
    </source>
</evidence>
<keyword evidence="12" id="KW-1185">Reference proteome</keyword>
<feature type="signal peptide" evidence="9">
    <location>
        <begin position="1"/>
        <end position="18"/>
    </location>
</feature>
<keyword evidence="11" id="KW-0858">Xylan degradation</keyword>
<dbReference type="Pfam" id="PF02018">
    <property type="entry name" value="CBM_4_9"/>
    <property type="match status" value="1"/>
</dbReference>
<evidence type="ECO:0000256" key="7">
    <source>
        <dbReference type="RuleBase" id="RU361174"/>
    </source>
</evidence>
<evidence type="ECO:0000256" key="1">
    <source>
        <dbReference type="ARBA" id="ARBA00007495"/>
    </source>
</evidence>
<keyword evidence="3 7" id="KW-0378">Hydrolase</keyword>
<dbReference type="InterPro" id="IPR044846">
    <property type="entry name" value="GH10"/>
</dbReference>
<keyword evidence="2" id="KW-0677">Repeat</keyword>
<feature type="domain" description="GH10" evidence="10">
    <location>
        <begin position="194"/>
        <end position="543"/>
    </location>
</feature>
<dbReference type="SMART" id="SM00633">
    <property type="entry name" value="Glyco_10"/>
    <property type="match status" value="1"/>
</dbReference>
<keyword evidence="4 7" id="KW-0119">Carbohydrate metabolism</keyword>
<dbReference type="PANTHER" id="PTHR31490">
    <property type="entry name" value="GLYCOSYL HYDROLASE"/>
    <property type="match status" value="1"/>
</dbReference>
<proteinExistence type="inferred from homology"/>
<dbReference type="Pfam" id="PF00942">
    <property type="entry name" value="CBM_3"/>
    <property type="match status" value="1"/>
</dbReference>
<feature type="region of interest" description="Disordered" evidence="8">
    <location>
        <begin position="556"/>
        <end position="586"/>
    </location>
</feature>
<dbReference type="InterPro" id="IPR008979">
    <property type="entry name" value="Galactose-bd-like_sf"/>
</dbReference>
<dbReference type="EC" id="3.2.1.8" evidence="7"/>
<dbReference type="AlphaFoldDB" id="A0A1I0BEU3"/>
<protein>
    <recommendedName>
        <fullName evidence="7">Beta-xylanase</fullName>
        <ecNumber evidence="7">3.2.1.8</ecNumber>
    </recommendedName>
</protein>
<dbReference type="InterPro" id="IPR017853">
    <property type="entry name" value="GH"/>
</dbReference>
<dbReference type="SUPFAM" id="SSF49785">
    <property type="entry name" value="Galactose-binding domain-like"/>
    <property type="match status" value="1"/>
</dbReference>
<dbReference type="InterPro" id="IPR001000">
    <property type="entry name" value="GH10_dom"/>
</dbReference>
<dbReference type="EMBL" id="FOHN01000007">
    <property type="protein sequence ID" value="SET05389.1"/>
    <property type="molecule type" value="Genomic_DNA"/>
</dbReference>
<comment type="catalytic activity">
    <reaction evidence="7">
        <text>Endohydrolysis of (1-&gt;4)-beta-D-xylosidic linkages in xylans.</text>
        <dbReference type="EC" id="3.2.1.8"/>
    </reaction>
</comment>
<dbReference type="SUPFAM" id="SSF49384">
    <property type="entry name" value="Carbohydrate-binding domain"/>
    <property type="match status" value="1"/>
</dbReference>
<evidence type="ECO:0000256" key="4">
    <source>
        <dbReference type="ARBA" id="ARBA00023277"/>
    </source>
</evidence>
<reference evidence="11 12" key="1">
    <citation type="submission" date="2016-10" db="EMBL/GenBank/DDBJ databases">
        <authorList>
            <person name="de Groot N.N."/>
        </authorList>
    </citation>
    <scope>NUCLEOTIDE SEQUENCE [LARGE SCALE GENOMIC DNA]</scope>
    <source>
        <strain evidence="11 12">DSM 1801</strain>
    </source>
</reference>
<dbReference type="PROSITE" id="PS51760">
    <property type="entry name" value="GH10_2"/>
    <property type="match status" value="1"/>
</dbReference>
<accession>A0A1I0BEU3</accession>
<dbReference type="InterPro" id="IPR008965">
    <property type="entry name" value="CBM2/CBM3_carb-bd_dom_sf"/>
</dbReference>
<dbReference type="GO" id="GO:0045493">
    <property type="term" value="P:xylan catabolic process"/>
    <property type="evidence" value="ECO:0007669"/>
    <property type="project" value="UniProtKB-KW"/>
</dbReference>
<dbReference type="STRING" id="29364.SAMN04487772_107104"/>
<evidence type="ECO:0000259" key="10">
    <source>
        <dbReference type="PROSITE" id="PS51760"/>
    </source>
</evidence>
<organism evidence="11 12">
    <name type="scientific">[Clostridium] polysaccharolyticum</name>
    <dbReference type="NCBI Taxonomy" id="29364"/>
    <lineage>
        <taxon>Bacteria</taxon>
        <taxon>Bacillati</taxon>
        <taxon>Bacillota</taxon>
        <taxon>Clostridia</taxon>
        <taxon>Lachnospirales</taxon>
        <taxon>Lachnospiraceae</taxon>
    </lineage>
</organism>
<dbReference type="Gene3D" id="2.60.120.260">
    <property type="entry name" value="Galactose-binding domain-like"/>
    <property type="match status" value="1"/>
</dbReference>
<dbReference type="InterPro" id="IPR036966">
    <property type="entry name" value="CBM3_sf"/>
</dbReference>
<sequence>MRRISLLKGKKQFSIAMAAIMAVTGFQVVPPQQAKADTAKGTVVASFDFEGEDTQGWGPRGDESAAITADVSHTGKQAVKITDRTESWNGITCNCTDLLEDGESYTIEAYVMYDDNKVGYQQSMMLSVQTTIDGKDSYNNLTTANVYCGSWVKVEGNFTYVAGTDLVNFYIEGGTHDFYIDDVTITRNPAAEIEENIPSLKDVFAPYNCKVGTAVVMNEFNSSEKKIIKKHFNSLTIGNEMKPDSVLDYDATVAYMEETGDQTTPQITLSKAAPILKYCEANGIEIRGHVLAWHSQTPKWFFTENYSQDSNAKFVSKEVMLERLENYIKAVFATVKKQFPDLKIYTWDVVNEACSDNGGYRAAGTEANKEGSLWMQVIGEDFIEAAFTYARKYAPEGTNLAYNDYNEYMGSKTNMIYKVASNLADKGLIDVIGMQMHLDMDFPSVDMFESAARKFASVPGVKLEITEFDITTWDSTKSGFEKQGQKVKAFFDCAKSLMAEGIEFNSITFWGVRDCDSWRAQRCPLLFDDNYLAKPAFYGVVGDTVITSKEPVVPSKTPAVSKEPVVPSKTPAVSKEPVVPSKTPAVSKEPVVPSKAPVVSKEPVQGAPSVTVNTTAGSTINQTYKIVPNGGAVDTSKLVIRFYYTKDDSKAQAFWCDNAGIQTPSAPYYVPFTTNVKGTFGDGYVDISFDKAATFTNGDLTLQVRITQQDWSNFTNLECGDVEVYYDGVRVQ</sequence>
<keyword evidence="9" id="KW-0732">Signal</keyword>
<name>A0A1I0BEU3_9FIRM</name>
<dbReference type="Gene3D" id="2.60.40.710">
    <property type="entry name" value="Endoglucanase-like"/>
    <property type="match status" value="1"/>
</dbReference>
<keyword evidence="6 7" id="KW-0624">Polysaccharide degradation</keyword>
<dbReference type="Proteomes" id="UP000199800">
    <property type="component" value="Unassembled WGS sequence"/>
</dbReference>
<dbReference type="InterPro" id="IPR003305">
    <property type="entry name" value="CenC_carb-bd"/>
</dbReference>
<dbReference type="GO" id="GO:0031176">
    <property type="term" value="F:endo-1,4-beta-xylanase activity"/>
    <property type="evidence" value="ECO:0007669"/>
    <property type="project" value="UniProtKB-EC"/>
</dbReference>
<dbReference type="PANTHER" id="PTHR31490:SF90">
    <property type="entry name" value="ENDO-1,4-BETA-XYLANASE A"/>
    <property type="match status" value="1"/>
</dbReference>
<dbReference type="RefSeq" id="WP_092477448.1">
    <property type="nucleotide sequence ID" value="NZ_FOHN01000007.1"/>
</dbReference>
<evidence type="ECO:0000256" key="2">
    <source>
        <dbReference type="ARBA" id="ARBA00022737"/>
    </source>
</evidence>